<reference evidence="2 4" key="1">
    <citation type="journal article" date="2016" name="Plant Dis.">
        <title>Improved production of propionic acid using genome shuffling.</title>
        <authorList>
            <person name="Luna-Flores C.H."/>
            <person name="Palfreyman R.W."/>
            <person name="Kromer J.O."/>
            <person name="Nielsen L.K."/>
            <person name="Marcellin E."/>
        </authorList>
    </citation>
    <scope>NUCLEOTIDE SEQUENCE [LARGE SCALE GENOMIC DNA]</scope>
    <source>
        <strain evidence="2 4">F3E8</strain>
    </source>
</reference>
<evidence type="ECO:0008006" key="5">
    <source>
        <dbReference type="Google" id="ProtNLM"/>
    </source>
</evidence>
<dbReference type="Proteomes" id="UP000075221">
    <property type="component" value="Chromosome"/>
</dbReference>
<proteinExistence type="predicted"/>
<dbReference type="KEGG" id="aaci:ASQ49_07625"/>
<dbReference type="EMBL" id="CP014352">
    <property type="protein sequence ID" value="AMS05328.1"/>
    <property type="molecule type" value="Genomic_DNA"/>
</dbReference>
<evidence type="ECO:0000313" key="1">
    <source>
        <dbReference type="EMBL" id="AMS05328.1"/>
    </source>
</evidence>
<dbReference type="GeneID" id="88084884"/>
<dbReference type="Proteomes" id="UP000178666">
    <property type="component" value="Chromosome"/>
</dbReference>
<evidence type="ECO:0000313" key="3">
    <source>
        <dbReference type="Proteomes" id="UP000075221"/>
    </source>
</evidence>
<gene>
    <name evidence="2" type="ORF">A8L58_08970</name>
    <name evidence="1" type="ORF">AXH35_07515</name>
</gene>
<dbReference type="EMBL" id="CP015970">
    <property type="protein sequence ID" value="AOZ46806.1"/>
    <property type="molecule type" value="Genomic_DNA"/>
</dbReference>
<protein>
    <recommendedName>
        <fullName evidence="5">Toxin</fullName>
    </recommendedName>
</protein>
<accession>A0A142KGU0</accession>
<reference evidence="1 3" key="2">
    <citation type="submission" date="2016-02" db="EMBL/GenBank/DDBJ databases">
        <title>Complete Genome Sequence of Propionibacterium acidipropionici ATCC 55737.</title>
        <authorList>
            <person name="Luna Flores C.H."/>
            <person name="Nielsen L.K."/>
            <person name="Marcellin E."/>
        </authorList>
    </citation>
    <scope>NUCLEOTIDE SEQUENCE [LARGE SCALE GENOMIC DNA]</scope>
    <source>
        <strain evidence="1 3">ATCC 55737</strain>
    </source>
</reference>
<sequence>MAIEFTESAGKHGFALTDALRAMSDPEIYVPRFDAARVQGRPDTAAWIGRSRSGTRIEVFGFLVPPRTVVVFHCMEARPKTLRRIEEQS</sequence>
<name>A0A142KGU0_9ACTN</name>
<evidence type="ECO:0000313" key="2">
    <source>
        <dbReference type="EMBL" id="AOZ46806.1"/>
    </source>
</evidence>
<dbReference type="RefSeq" id="WP_028700905.1">
    <property type="nucleotide sequence ID" value="NZ_CP013126.1"/>
</dbReference>
<dbReference type="OrthoDB" id="3233171at2"/>
<dbReference type="AlphaFoldDB" id="A0A142KGU0"/>
<organism evidence="1 3">
    <name type="scientific">Acidipropionibacterium acidipropionici</name>
    <dbReference type="NCBI Taxonomy" id="1748"/>
    <lineage>
        <taxon>Bacteria</taxon>
        <taxon>Bacillati</taxon>
        <taxon>Actinomycetota</taxon>
        <taxon>Actinomycetes</taxon>
        <taxon>Propionibacteriales</taxon>
        <taxon>Propionibacteriaceae</taxon>
        <taxon>Acidipropionibacterium</taxon>
    </lineage>
</organism>
<keyword evidence="4" id="KW-1185">Reference proteome</keyword>
<evidence type="ECO:0000313" key="4">
    <source>
        <dbReference type="Proteomes" id="UP000178666"/>
    </source>
</evidence>